<evidence type="ECO:0000313" key="4">
    <source>
        <dbReference type="Proteomes" id="UP000831796"/>
    </source>
</evidence>
<organism evidence="3 4">
    <name type="scientific">Hymenobacter cellulosilyticus</name>
    <dbReference type="NCBI Taxonomy" id="2932248"/>
    <lineage>
        <taxon>Bacteria</taxon>
        <taxon>Pseudomonadati</taxon>
        <taxon>Bacteroidota</taxon>
        <taxon>Cytophagia</taxon>
        <taxon>Cytophagales</taxon>
        <taxon>Hymenobacteraceae</taxon>
        <taxon>Hymenobacter</taxon>
    </lineage>
</organism>
<dbReference type="AlphaFoldDB" id="A0A8T9QGB4"/>
<feature type="signal peptide" evidence="1">
    <location>
        <begin position="1"/>
        <end position="19"/>
    </location>
</feature>
<evidence type="ECO:0000313" key="3">
    <source>
        <dbReference type="EMBL" id="UOQ74609.1"/>
    </source>
</evidence>
<keyword evidence="4" id="KW-1185">Reference proteome</keyword>
<keyword evidence="1" id="KW-0732">Signal</keyword>
<feature type="chain" id="PRO_5035932572" evidence="1">
    <location>
        <begin position="20"/>
        <end position="478"/>
    </location>
</feature>
<dbReference type="RefSeq" id="WP_244677948.1">
    <property type="nucleotide sequence ID" value="NZ_CP095046.1"/>
</dbReference>
<evidence type="ECO:0000259" key="2">
    <source>
        <dbReference type="Pfam" id="PF18962"/>
    </source>
</evidence>
<evidence type="ECO:0000256" key="1">
    <source>
        <dbReference type="SAM" id="SignalP"/>
    </source>
</evidence>
<dbReference type="Gene3D" id="2.40.128.720">
    <property type="match status" value="1"/>
</dbReference>
<name>A0A8T9QGB4_9BACT</name>
<dbReference type="InterPro" id="IPR026444">
    <property type="entry name" value="Secre_tail"/>
</dbReference>
<sequence>MKYYLLLLALGLGAGKLLAQQRPALPLATIPRPASLLLAQTPAALKNRNGLVFKPRRTVTYTWDKGLNGWTATPMLTTKAYDAAGRETQVVLSDSVTGQGQTRSSIAYNAAGNPTLMLHEQWENGAWQNWYRTMTTYSADNEITEQLVQAWQNGAWQNTSRWTSNHTRQALSGQTVQEQQTWQNGAWVTQARTRLSTTYNAGDAPLEIVREHLNVATGVWLPHLRWAYTYPSATSRDYATELYQVADNGVYLNAYRTGNIRYDTQHRQTYVEEERWLNGAWQLTNRLTTAYLANGGRQALAEERTQANTWVLFSRFTQAFDNAGNEVGYTVEQWMNNRWRVNGSFRRVLRYSAAGELVARVDHFYSESNGAPEDNYTEKFTYGDFQSITLGGQANAALAAQIQLYPNPSSGKVMIELAGLREAVPVDVVNSLGQVVQRLVLRPQQGRTELDLSAQPAGLYTVQLYTAAGLVVKKVVRQ</sequence>
<dbReference type="EMBL" id="CP095046">
    <property type="protein sequence ID" value="UOQ74609.1"/>
    <property type="molecule type" value="Genomic_DNA"/>
</dbReference>
<dbReference type="Proteomes" id="UP000831796">
    <property type="component" value="Chromosome"/>
</dbReference>
<dbReference type="NCBIfam" id="TIGR04183">
    <property type="entry name" value="Por_Secre_tail"/>
    <property type="match status" value="1"/>
</dbReference>
<proteinExistence type="predicted"/>
<accession>A0A8T9QGB4</accession>
<feature type="domain" description="Secretion system C-terminal sorting" evidence="2">
    <location>
        <begin position="404"/>
        <end position="476"/>
    </location>
</feature>
<reference evidence="3" key="1">
    <citation type="submission" date="2022-04" db="EMBL/GenBank/DDBJ databases">
        <title>Hymenobacter sp. isolated from the air.</title>
        <authorList>
            <person name="Won M."/>
            <person name="Lee C.-M."/>
            <person name="Woen H.-Y."/>
            <person name="Kwon S.-W."/>
        </authorList>
    </citation>
    <scope>NUCLEOTIDE SEQUENCE</scope>
    <source>
        <strain evidence="3">5116S-3</strain>
    </source>
</reference>
<dbReference type="Pfam" id="PF18962">
    <property type="entry name" value="Por_Secre_tail"/>
    <property type="match status" value="1"/>
</dbReference>
<dbReference type="KEGG" id="hcu:MUN79_12500"/>
<protein>
    <submittedName>
        <fullName evidence="3">T9SS type A sorting domain-containing protein</fullName>
    </submittedName>
</protein>
<gene>
    <name evidence="3" type="ORF">MUN79_12500</name>
</gene>